<dbReference type="Proteomes" id="UP000494256">
    <property type="component" value="Unassembled WGS sequence"/>
</dbReference>
<gene>
    <name evidence="2" type="ORF">APLA_LOCUS13233</name>
</gene>
<accession>A0A8S1AWU0</accession>
<proteinExistence type="predicted"/>
<organism evidence="2 3">
    <name type="scientific">Arctia plantaginis</name>
    <name type="common">Wood tiger moth</name>
    <name type="synonym">Phalaena plantaginis</name>
    <dbReference type="NCBI Taxonomy" id="874455"/>
    <lineage>
        <taxon>Eukaryota</taxon>
        <taxon>Metazoa</taxon>
        <taxon>Ecdysozoa</taxon>
        <taxon>Arthropoda</taxon>
        <taxon>Hexapoda</taxon>
        <taxon>Insecta</taxon>
        <taxon>Pterygota</taxon>
        <taxon>Neoptera</taxon>
        <taxon>Endopterygota</taxon>
        <taxon>Lepidoptera</taxon>
        <taxon>Glossata</taxon>
        <taxon>Ditrysia</taxon>
        <taxon>Noctuoidea</taxon>
        <taxon>Erebidae</taxon>
        <taxon>Arctiinae</taxon>
        <taxon>Arctia</taxon>
    </lineage>
</organism>
<dbReference type="EMBL" id="CADEBD010000348">
    <property type="protein sequence ID" value="CAB3250699.1"/>
    <property type="molecule type" value="Genomic_DNA"/>
</dbReference>
<dbReference type="OrthoDB" id="567086at2759"/>
<evidence type="ECO:0000256" key="1">
    <source>
        <dbReference type="SAM" id="MobiDB-lite"/>
    </source>
</evidence>
<evidence type="ECO:0000313" key="2">
    <source>
        <dbReference type="EMBL" id="CAB3250699.1"/>
    </source>
</evidence>
<protein>
    <submittedName>
        <fullName evidence="2">Uncharacterized protein</fullName>
    </submittedName>
</protein>
<feature type="region of interest" description="Disordered" evidence="1">
    <location>
        <begin position="74"/>
        <end position="101"/>
    </location>
</feature>
<evidence type="ECO:0000313" key="3">
    <source>
        <dbReference type="Proteomes" id="UP000494256"/>
    </source>
</evidence>
<sequence>MVKWKKKFPEVHNSHEPKNHHDDCYFCVVSSRRSVDLPSAKQPTLVPILAQEPIPLVLPSASAAASCQMETDDIIDDDKSNDPDFIPNATTTDLFNHNRVE</sequence>
<reference evidence="2 3" key="1">
    <citation type="submission" date="2020-04" db="EMBL/GenBank/DDBJ databases">
        <authorList>
            <person name="Wallbank WR R."/>
            <person name="Pardo Diaz C."/>
            <person name="Kozak K."/>
            <person name="Martin S."/>
            <person name="Jiggins C."/>
            <person name="Moest M."/>
            <person name="Warren A I."/>
            <person name="Byers J.R.P. K."/>
            <person name="Montejo-Kovacevich G."/>
            <person name="Yen C E."/>
        </authorList>
    </citation>
    <scope>NUCLEOTIDE SEQUENCE [LARGE SCALE GENOMIC DNA]</scope>
</reference>
<dbReference type="AlphaFoldDB" id="A0A8S1AWU0"/>
<comment type="caution">
    <text evidence="2">The sequence shown here is derived from an EMBL/GenBank/DDBJ whole genome shotgun (WGS) entry which is preliminary data.</text>
</comment>
<name>A0A8S1AWU0_ARCPL</name>